<dbReference type="InterPro" id="IPR020846">
    <property type="entry name" value="MFS_dom"/>
</dbReference>
<feature type="transmembrane region" description="Helical" evidence="4">
    <location>
        <begin position="214"/>
        <end position="233"/>
    </location>
</feature>
<feature type="transmembrane region" description="Helical" evidence="4">
    <location>
        <begin position="303"/>
        <end position="325"/>
    </location>
</feature>
<keyword evidence="1 4" id="KW-0812">Transmembrane</keyword>
<comment type="caution">
    <text evidence="6">The sequence shown here is derived from an EMBL/GenBank/DDBJ whole genome shotgun (WGS) entry which is preliminary data.</text>
</comment>
<dbReference type="Gene3D" id="1.20.1250.20">
    <property type="entry name" value="MFS general substrate transporter like domains"/>
    <property type="match status" value="2"/>
</dbReference>
<evidence type="ECO:0000259" key="5">
    <source>
        <dbReference type="PROSITE" id="PS50850"/>
    </source>
</evidence>
<dbReference type="PANTHER" id="PTHR23527:SF1">
    <property type="entry name" value="BLL3282 PROTEIN"/>
    <property type="match status" value="1"/>
</dbReference>
<dbReference type="SUPFAM" id="SSF103473">
    <property type="entry name" value="MFS general substrate transporter"/>
    <property type="match status" value="1"/>
</dbReference>
<protein>
    <submittedName>
        <fullName evidence="6">MFS transporter</fullName>
    </submittedName>
</protein>
<sequence>MSGFQVNGVEETVREATAGGTGGSAVPGWVAPLAATILLQTTTAFLSRLVPTLAPILMVATGLPEQSIGYMSALSTAGSMLFLSMGTPVIRRYGPIRTLQVGMLLSGFGIALLASSSWGLLWIASVLLGLGYGPSAPAGSDILLRHAPARHRTLIFSIKQAGVPLGGVAAGLALPFLVERMDWRLAVLLLASVPIVTVAAVQPVRAAIDAARDPAARVSAGFLFSPGNMIAPLRIANASPTLRRLSAAGCGFAIGQGTWIAFLVTYLVHKVGMDLVSAGAIFAIMQATGIFGRVLLGWVSDRTGAGLATLAVSALSGAITTAAFVSSGPDWSFGAFALLAGIAGVTVSSWNGVHLAEVARLSPHGHVSEATAGATLVTFFGYVIGPAGFGAVVALSNSYALAFGLVAAICLASAVALVPELRRAPA</sequence>
<accession>A0ABT1L8Q0</accession>
<feature type="transmembrane region" description="Helical" evidence="4">
    <location>
        <begin position="275"/>
        <end position="296"/>
    </location>
</feature>
<name>A0ABT1L8Q0_9HYPH</name>
<feature type="transmembrane region" description="Helical" evidence="4">
    <location>
        <begin position="374"/>
        <end position="393"/>
    </location>
</feature>
<evidence type="ECO:0000313" key="6">
    <source>
        <dbReference type="EMBL" id="MCP8937867.1"/>
    </source>
</evidence>
<dbReference type="RefSeq" id="WP_254739246.1">
    <property type="nucleotide sequence ID" value="NZ_JANCLU010000003.1"/>
</dbReference>
<keyword evidence="3 4" id="KW-0472">Membrane</keyword>
<feature type="transmembrane region" description="Helical" evidence="4">
    <location>
        <begin position="68"/>
        <end position="90"/>
    </location>
</feature>
<organism evidence="6 7">
    <name type="scientific">Alsobacter ponti</name>
    <dbReference type="NCBI Taxonomy" id="2962936"/>
    <lineage>
        <taxon>Bacteria</taxon>
        <taxon>Pseudomonadati</taxon>
        <taxon>Pseudomonadota</taxon>
        <taxon>Alphaproteobacteria</taxon>
        <taxon>Hyphomicrobiales</taxon>
        <taxon>Alsobacteraceae</taxon>
        <taxon>Alsobacter</taxon>
    </lineage>
</organism>
<feature type="transmembrane region" description="Helical" evidence="4">
    <location>
        <begin position="102"/>
        <end position="133"/>
    </location>
</feature>
<feature type="transmembrane region" description="Helical" evidence="4">
    <location>
        <begin position="245"/>
        <end position="269"/>
    </location>
</feature>
<feature type="transmembrane region" description="Helical" evidence="4">
    <location>
        <begin position="153"/>
        <end position="178"/>
    </location>
</feature>
<keyword evidence="2 4" id="KW-1133">Transmembrane helix</keyword>
<feature type="transmembrane region" description="Helical" evidence="4">
    <location>
        <begin position="185"/>
        <end position="208"/>
    </location>
</feature>
<gene>
    <name evidence="6" type="ORF">NK718_05015</name>
</gene>
<dbReference type="InterPro" id="IPR052952">
    <property type="entry name" value="MFS-Transporter"/>
</dbReference>
<dbReference type="Proteomes" id="UP001205890">
    <property type="component" value="Unassembled WGS sequence"/>
</dbReference>
<dbReference type="InterPro" id="IPR011701">
    <property type="entry name" value="MFS"/>
</dbReference>
<feature type="transmembrane region" description="Helical" evidence="4">
    <location>
        <begin position="399"/>
        <end position="418"/>
    </location>
</feature>
<evidence type="ECO:0000313" key="7">
    <source>
        <dbReference type="Proteomes" id="UP001205890"/>
    </source>
</evidence>
<reference evidence="6 7" key="1">
    <citation type="submission" date="2022-07" db="EMBL/GenBank/DDBJ databases">
        <authorList>
            <person name="Li W.-J."/>
            <person name="Deng Q.-Q."/>
        </authorList>
    </citation>
    <scope>NUCLEOTIDE SEQUENCE [LARGE SCALE GENOMIC DNA]</scope>
    <source>
        <strain evidence="6 7">SYSU M60028</strain>
    </source>
</reference>
<feature type="domain" description="Major facilitator superfamily (MFS) profile" evidence="5">
    <location>
        <begin position="1"/>
        <end position="422"/>
    </location>
</feature>
<dbReference type="Pfam" id="PF07690">
    <property type="entry name" value="MFS_1"/>
    <property type="match status" value="1"/>
</dbReference>
<evidence type="ECO:0000256" key="2">
    <source>
        <dbReference type="ARBA" id="ARBA00022989"/>
    </source>
</evidence>
<dbReference type="PANTHER" id="PTHR23527">
    <property type="entry name" value="BLL3282 PROTEIN"/>
    <property type="match status" value="1"/>
</dbReference>
<keyword evidence="7" id="KW-1185">Reference proteome</keyword>
<proteinExistence type="predicted"/>
<dbReference type="InterPro" id="IPR036259">
    <property type="entry name" value="MFS_trans_sf"/>
</dbReference>
<evidence type="ECO:0000256" key="3">
    <source>
        <dbReference type="ARBA" id="ARBA00023136"/>
    </source>
</evidence>
<dbReference type="EMBL" id="JANCLU010000003">
    <property type="protein sequence ID" value="MCP8937867.1"/>
    <property type="molecule type" value="Genomic_DNA"/>
</dbReference>
<evidence type="ECO:0000256" key="1">
    <source>
        <dbReference type="ARBA" id="ARBA00022692"/>
    </source>
</evidence>
<evidence type="ECO:0000256" key="4">
    <source>
        <dbReference type="SAM" id="Phobius"/>
    </source>
</evidence>
<dbReference type="PROSITE" id="PS50850">
    <property type="entry name" value="MFS"/>
    <property type="match status" value="1"/>
</dbReference>
<feature type="transmembrane region" description="Helical" evidence="4">
    <location>
        <begin position="331"/>
        <end position="353"/>
    </location>
</feature>